<evidence type="ECO:0000256" key="1">
    <source>
        <dbReference type="ARBA" id="ARBA00007213"/>
    </source>
</evidence>
<dbReference type="SUPFAM" id="SSF53474">
    <property type="entry name" value="alpha/beta-Hydrolases"/>
    <property type="match status" value="1"/>
</dbReference>
<dbReference type="EC" id="3.8.1.5" evidence="3 6"/>
<feature type="active site" description="Proton donor" evidence="6">
    <location>
        <position position="140"/>
    </location>
</feature>
<dbReference type="InterPro" id="IPR029058">
    <property type="entry name" value="AB_hydrolase_fold"/>
</dbReference>
<evidence type="ECO:0000256" key="5">
    <source>
        <dbReference type="ARBA" id="ARBA00040785"/>
    </source>
</evidence>
<dbReference type="Gene3D" id="3.40.50.1820">
    <property type="entry name" value="alpha/beta hydrolase"/>
    <property type="match status" value="1"/>
</dbReference>
<dbReference type="InterPro" id="IPR050266">
    <property type="entry name" value="AB_hydrolase_sf"/>
</dbReference>
<dbReference type="PANTHER" id="PTHR43798">
    <property type="entry name" value="MONOACYLGLYCEROL LIPASE"/>
    <property type="match status" value="1"/>
</dbReference>
<dbReference type="InterPro" id="IPR023594">
    <property type="entry name" value="Haloalkane_dehalogenase_2"/>
</dbReference>
<reference evidence="9 10" key="1">
    <citation type="submission" date="2020-08" db="EMBL/GenBank/DDBJ databases">
        <title>Edaphobacter telluris sp. nov. and Acidobacterium dinghuensis sp. nov., two acidobacteria isolated from forest soil.</title>
        <authorList>
            <person name="Fu J."/>
            <person name="Qiu L."/>
        </authorList>
    </citation>
    <scope>NUCLEOTIDE SEQUENCE [LARGE SCALE GENOMIC DNA]</scope>
    <source>
        <strain evidence="9">4Y35</strain>
    </source>
</reference>
<name>A0A7G8BD10_9BACT</name>
<comment type="function">
    <text evidence="6">Catalyzes hydrolytic cleavage of carbon-halogen bonds in halogenated aliphatic compounds, leading to the formation of the corresponding primary alcohols, halide ions and protons.</text>
</comment>
<dbReference type="KEGG" id="adin:H7849_14825"/>
<dbReference type="EMBL" id="CP060394">
    <property type="protein sequence ID" value="QNI30430.1"/>
    <property type="molecule type" value="Genomic_DNA"/>
</dbReference>
<keyword evidence="4 6" id="KW-0378">Hydrolase</keyword>
<protein>
    <recommendedName>
        <fullName evidence="5 6">Haloalkane dehalogenase</fullName>
        <ecNumber evidence="3 6">3.8.1.5</ecNumber>
    </recommendedName>
</protein>
<dbReference type="GO" id="GO:0016020">
    <property type="term" value="C:membrane"/>
    <property type="evidence" value="ECO:0007669"/>
    <property type="project" value="TreeGrafter"/>
</dbReference>
<accession>A0A7G8BD10</accession>
<dbReference type="Pfam" id="PF00561">
    <property type="entry name" value="Abhydrolase_1"/>
    <property type="match status" value="1"/>
</dbReference>
<feature type="region of interest" description="Disordered" evidence="7">
    <location>
        <begin position="1"/>
        <end position="23"/>
    </location>
</feature>
<feature type="active site" description="Proton acceptor" evidence="6">
    <location>
        <position position="282"/>
    </location>
</feature>
<dbReference type="NCBIfam" id="NF002938">
    <property type="entry name" value="PRK03592.1"/>
    <property type="match status" value="1"/>
</dbReference>
<dbReference type="HAMAP" id="MF_01231">
    <property type="entry name" value="Haloalk_dehal_type2"/>
    <property type="match status" value="1"/>
</dbReference>
<evidence type="ECO:0000256" key="4">
    <source>
        <dbReference type="ARBA" id="ARBA00022801"/>
    </source>
</evidence>
<gene>
    <name evidence="6" type="primary">dhaA</name>
    <name evidence="9" type="ORF">H7849_14825</name>
</gene>
<feature type="active site" description="Nucleophile" evidence="6">
    <location>
        <position position="116"/>
    </location>
</feature>
<sequence length="304" mass="33999">MNEKTGDVNTISPTPRYPKQKRKALDREMAYVEVGQGDPIVFLHGNPTSSFLWRNVIPHLEPFGRCIAPDLIGMGDSDKLPNSGPGSYRFVEQRRYLDALLDALDVRKRVTLVIHDWGSGLGFDWANRHRDAVRGIAYMEAIVGPQGWDHWDNMNMRPLLQALRSDAGEKMVLQENFFIEKILPGAILRTLSPEEMTEYRRPFVEPGEGRRPTLTFPREIPIEGEPADVAEIVSAYGAWLAKSNVPKLFIKAEPGALLAVGANLATARSWPSQTEVTVKGVHFVQEDSPNEIGQAVAEWMRSLG</sequence>
<dbReference type="GO" id="GO:0018786">
    <property type="term" value="F:haloalkane dehalogenase activity"/>
    <property type="evidence" value="ECO:0007669"/>
    <property type="project" value="UniProtKB-UniRule"/>
</dbReference>
<dbReference type="PANTHER" id="PTHR43798:SF24">
    <property type="entry name" value="CIS-3-ALKYL-4-ALKYLOXETAN-2-ONE DECARBOXYLASE"/>
    <property type="match status" value="1"/>
</dbReference>
<keyword evidence="10" id="KW-1185">Reference proteome</keyword>
<evidence type="ECO:0000256" key="6">
    <source>
        <dbReference type="HAMAP-Rule" id="MF_01231"/>
    </source>
</evidence>
<dbReference type="AlphaFoldDB" id="A0A7G8BD10"/>
<evidence type="ECO:0000313" key="9">
    <source>
        <dbReference type="EMBL" id="QNI30430.1"/>
    </source>
</evidence>
<dbReference type="InterPro" id="IPR000639">
    <property type="entry name" value="Epox_hydrolase-like"/>
</dbReference>
<evidence type="ECO:0000313" key="10">
    <source>
        <dbReference type="Proteomes" id="UP000515312"/>
    </source>
</evidence>
<comment type="catalytic activity">
    <reaction evidence="6">
        <text>1-haloalkane + H2O = a halide anion + a primary alcohol + H(+)</text>
        <dbReference type="Rhea" id="RHEA:19081"/>
        <dbReference type="ChEBI" id="CHEBI:15377"/>
        <dbReference type="ChEBI" id="CHEBI:15378"/>
        <dbReference type="ChEBI" id="CHEBI:15734"/>
        <dbReference type="ChEBI" id="CHEBI:16042"/>
        <dbReference type="ChEBI" id="CHEBI:18060"/>
        <dbReference type="EC" id="3.8.1.5"/>
    </reaction>
</comment>
<evidence type="ECO:0000256" key="7">
    <source>
        <dbReference type="SAM" id="MobiDB-lite"/>
    </source>
</evidence>
<dbReference type="InterPro" id="IPR000073">
    <property type="entry name" value="AB_hydrolase_1"/>
</dbReference>
<evidence type="ECO:0000259" key="8">
    <source>
        <dbReference type="Pfam" id="PF00561"/>
    </source>
</evidence>
<dbReference type="Proteomes" id="UP000515312">
    <property type="component" value="Chromosome"/>
</dbReference>
<comment type="similarity">
    <text evidence="1 6">Belongs to the haloalkane dehalogenase family. Type 2 subfamily.</text>
</comment>
<evidence type="ECO:0000256" key="2">
    <source>
        <dbReference type="ARBA" id="ARBA00011245"/>
    </source>
</evidence>
<dbReference type="PRINTS" id="PR00412">
    <property type="entry name" value="EPOXHYDRLASE"/>
</dbReference>
<feature type="domain" description="AB hydrolase-1" evidence="8">
    <location>
        <begin position="39"/>
        <end position="288"/>
    </location>
</feature>
<organism evidence="9 10">
    <name type="scientific">Alloacidobacterium dinghuense</name>
    <dbReference type="NCBI Taxonomy" id="2763107"/>
    <lineage>
        <taxon>Bacteria</taxon>
        <taxon>Pseudomonadati</taxon>
        <taxon>Acidobacteriota</taxon>
        <taxon>Terriglobia</taxon>
        <taxon>Terriglobales</taxon>
        <taxon>Acidobacteriaceae</taxon>
        <taxon>Alloacidobacterium</taxon>
    </lineage>
</organism>
<dbReference type="RefSeq" id="WP_186740320.1">
    <property type="nucleotide sequence ID" value="NZ_CP060394.1"/>
</dbReference>
<comment type="subunit">
    <text evidence="2 6">Monomer.</text>
</comment>
<proteinExistence type="inferred from homology"/>
<evidence type="ECO:0000256" key="3">
    <source>
        <dbReference type="ARBA" id="ARBA00012065"/>
    </source>
</evidence>